<dbReference type="HOGENOM" id="CLU_1501140_0_0_0"/>
<keyword evidence="1" id="KW-0614">Plasmid</keyword>
<evidence type="ECO:0000313" key="2">
    <source>
        <dbReference type="Proteomes" id="UP000002208"/>
    </source>
</evidence>
<geneLocation type="plasmid" evidence="2">
    <name>pDeide2</name>
</geneLocation>
<organism evidence="1 2">
    <name type="scientific">Deinococcus deserti (strain DSM 17065 / CIP 109153 / LMG 22923 / VCD115)</name>
    <dbReference type="NCBI Taxonomy" id="546414"/>
    <lineage>
        <taxon>Bacteria</taxon>
        <taxon>Thermotogati</taxon>
        <taxon>Deinococcota</taxon>
        <taxon>Deinococci</taxon>
        <taxon>Deinococcales</taxon>
        <taxon>Deinococcaceae</taxon>
        <taxon>Deinococcus</taxon>
    </lineage>
</organism>
<accession>C1D2W3</accession>
<gene>
    <name evidence="1" type="ordered locus">Deide_2p00870</name>
</gene>
<evidence type="ECO:0008006" key="3">
    <source>
        <dbReference type="Google" id="ProtNLM"/>
    </source>
</evidence>
<evidence type="ECO:0000313" key="1">
    <source>
        <dbReference type="EMBL" id="ACO47752.1"/>
    </source>
</evidence>
<reference evidence="1 2" key="1">
    <citation type="journal article" date="2009" name="PLoS Genet.">
        <title>Alliance of proteomics and genomics to unravel the specificities of Sahara bacterium Deinococcus deserti.</title>
        <authorList>
            <person name="de Groot A."/>
            <person name="Dulermo R."/>
            <person name="Ortet P."/>
            <person name="Blanchard L."/>
            <person name="Guerin P."/>
            <person name="Fernandez B."/>
            <person name="Vacherie B."/>
            <person name="Dossat C."/>
            <person name="Jolivet E."/>
            <person name="Siguier P."/>
            <person name="Chandler M."/>
            <person name="Barakat M."/>
            <person name="Dedieu A."/>
            <person name="Barbe V."/>
            <person name="Heulin T."/>
            <person name="Sommer S."/>
            <person name="Achouak W."/>
            <person name="Armengaud J."/>
        </authorList>
    </citation>
    <scope>NUCLEOTIDE SEQUENCE [LARGE SCALE GENOMIC DNA]</scope>
    <source>
        <strain evidence="2">DSM 17065 / CIP 109153 / LMG 22923 / VCD115</strain>
        <plasmid evidence="2">pDeide2</plasmid>
    </source>
</reference>
<dbReference type="OrthoDB" id="1072676at2"/>
<dbReference type="Proteomes" id="UP000002208">
    <property type="component" value="Plasmid 2"/>
</dbReference>
<dbReference type="RefSeq" id="WP_012695223.1">
    <property type="nucleotide sequence ID" value="NC_012529.1"/>
</dbReference>
<sequence>MSDLELNDTVLLTPHAPTPYAAAALDFLAEEGFRPSLDDDGDVLFKYEGSLYLLVTASNEPTVLTLLLPYFWPLDDAAERERALEAAMYAHRNVRIGRVTVLEENVTASVNAYLPDDSSFRAVLLSSLEGLVCWCWPPSDGHGDEKTWDLRWDSCFPDVLCRAAPAARHPRVFSLGAPE</sequence>
<protein>
    <recommendedName>
        <fullName evidence="3">YbjN domain-containing protein</fullName>
    </recommendedName>
</protein>
<dbReference type="KEGG" id="ddr:Deide_2p00870"/>
<keyword evidence="2" id="KW-1185">Reference proteome</keyword>
<proteinExistence type="predicted"/>
<dbReference type="AlphaFoldDB" id="C1D2W3"/>
<dbReference type="EMBL" id="CP001116">
    <property type="protein sequence ID" value="ACO47752.1"/>
    <property type="molecule type" value="Genomic_DNA"/>
</dbReference>
<name>C1D2W3_DEIDV</name>